<comment type="caution">
    <text evidence="1">The sequence shown here is derived from an EMBL/GenBank/DDBJ whole genome shotgun (WGS) entry which is preliminary data.</text>
</comment>
<evidence type="ECO:0008006" key="3">
    <source>
        <dbReference type="Google" id="ProtNLM"/>
    </source>
</evidence>
<gene>
    <name evidence="1" type="ORF">A2482_04765</name>
</gene>
<dbReference type="PANTHER" id="PTHR41930:SF1">
    <property type="entry name" value="DEPHOSPHO-COA KINASE"/>
    <property type="match status" value="1"/>
</dbReference>
<dbReference type="AlphaFoldDB" id="A0A1F5TEC7"/>
<sequence>MNKIIALVGMTGSGKSLVADYLISKGWGFARFGQIVLDIVKERGLAPTEENERPIREEVRQKHGMAAMAILNIPKFDKILAENNLVADGLYSWSEYKELKKYYGDRLSVIAVYAPPAVRYARLEKRTLASNDKDLRNRPATIEQAQARDFAEIEKIEKGGPIAMADFTVLNTKTKKFIYKQLDTILGKIEKKFERIVGGEFGKNCGI</sequence>
<evidence type="ECO:0000313" key="1">
    <source>
        <dbReference type="EMBL" id="OGF37307.1"/>
    </source>
</evidence>
<dbReference type="Gene3D" id="3.40.50.300">
    <property type="entry name" value="P-loop containing nucleotide triphosphate hydrolases"/>
    <property type="match status" value="1"/>
</dbReference>
<dbReference type="SUPFAM" id="SSF52540">
    <property type="entry name" value="P-loop containing nucleoside triphosphate hydrolases"/>
    <property type="match status" value="1"/>
</dbReference>
<organism evidence="1 2">
    <name type="scientific">Candidatus Falkowbacteria bacterium RIFOXYC2_FULL_48_21</name>
    <dbReference type="NCBI Taxonomy" id="1798005"/>
    <lineage>
        <taxon>Bacteria</taxon>
        <taxon>Candidatus Falkowiibacteriota</taxon>
    </lineage>
</organism>
<dbReference type="Pfam" id="PF13238">
    <property type="entry name" value="AAA_18"/>
    <property type="match status" value="1"/>
</dbReference>
<dbReference type="Proteomes" id="UP000178656">
    <property type="component" value="Unassembled WGS sequence"/>
</dbReference>
<proteinExistence type="predicted"/>
<evidence type="ECO:0000313" key="2">
    <source>
        <dbReference type="Proteomes" id="UP000178656"/>
    </source>
</evidence>
<dbReference type="InterPro" id="IPR027417">
    <property type="entry name" value="P-loop_NTPase"/>
</dbReference>
<accession>A0A1F5TEC7</accession>
<protein>
    <recommendedName>
        <fullName evidence="3">Dephospho-CoA kinase</fullName>
    </recommendedName>
</protein>
<dbReference type="EMBL" id="MFGM01000023">
    <property type="protein sequence ID" value="OGF37307.1"/>
    <property type="molecule type" value="Genomic_DNA"/>
</dbReference>
<name>A0A1F5TEC7_9BACT</name>
<dbReference type="PANTHER" id="PTHR41930">
    <property type="entry name" value="UPF0200 PROTEIN MJ1399"/>
    <property type="match status" value="1"/>
</dbReference>
<reference evidence="1 2" key="1">
    <citation type="journal article" date="2016" name="Nat. Commun.">
        <title>Thousands of microbial genomes shed light on interconnected biogeochemical processes in an aquifer system.</title>
        <authorList>
            <person name="Anantharaman K."/>
            <person name="Brown C.T."/>
            <person name="Hug L.A."/>
            <person name="Sharon I."/>
            <person name="Castelle C.J."/>
            <person name="Probst A.J."/>
            <person name="Thomas B.C."/>
            <person name="Singh A."/>
            <person name="Wilkins M.J."/>
            <person name="Karaoz U."/>
            <person name="Brodie E.L."/>
            <person name="Williams K.H."/>
            <person name="Hubbard S.S."/>
            <person name="Banfield J.F."/>
        </authorList>
    </citation>
    <scope>NUCLEOTIDE SEQUENCE [LARGE SCALE GENOMIC DNA]</scope>
</reference>